<dbReference type="GO" id="GO:0016491">
    <property type="term" value="F:oxidoreductase activity"/>
    <property type="evidence" value="ECO:0007669"/>
    <property type="project" value="InterPro"/>
</dbReference>
<dbReference type="InterPro" id="IPR050712">
    <property type="entry name" value="NAD(P)H-dep_reductase"/>
</dbReference>
<accession>A0A068R3M1</accession>
<dbReference type="HOGENOM" id="CLU_055322_1_0_6"/>
<protein>
    <submittedName>
        <fullName evidence="3">Putative oxidoreductase</fullName>
    </submittedName>
</protein>
<dbReference type="OrthoDB" id="5563352at2"/>
<dbReference type="Pfam" id="PF03358">
    <property type="entry name" value="FMN_red"/>
    <property type="match status" value="1"/>
</dbReference>
<keyword evidence="4" id="KW-1185">Reference proteome</keyword>
<evidence type="ECO:0000313" key="4">
    <source>
        <dbReference type="Proteomes" id="UP000032735"/>
    </source>
</evidence>
<dbReference type="Proteomes" id="UP000032735">
    <property type="component" value="Chromosome"/>
</dbReference>
<name>A0A068R3M1_9GAMM</name>
<dbReference type="InterPro" id="IPR029039">
    <property type="entry name" value="Flavoprotein-like_sf"/>
</dbReference>
<dbReference type="SUPFAM" id="SSF52218">
    <property type="entry name" value="Flavoproteins"/>
    <property type="match status" value="1"/>
</dbReference>
<evidence type="ECO:0000256" key="1">
    <source>
        <dbReference type="ARBA" id="ARBA00022643"/>
    </source>
</evidence>
<dbReference type="PANTHER" id="PTHR30543:SF31">
    <property type="entry name" value="NADPH-DEPENDENT AZOREDUCTASE AZR"/>
    <property type="match status" value="1"/>
</dbReference>
<dbReference type="GO" id="GO:0005829">
    <property type="term" value="C:cytosol"/>
    <property type="evidence" value="ECO:0007669"/>
    <property type="project" value="TreeGrafter"/>
</dbReference>
<dbReference type="STRING" id="1354304.XPG1_1871"/>
<reference evidence="3 4" key="1">
    <citation type="submission" date="2013-07" db="EMBL/GenBank/DDBJ databases">
        <authorList>
            <person name="Genoscope - CEA"/>
        </authorList>
    </citation>
    <scope>NUCLEOTIDE SEQUENCE [LARGE SCALE GENOMIC DNA]</scope>
    <source>
        <strain evidence="3 4">G6</strain>
    </source>
</reference>
<gene>
    <name evidence="3" type="ORF">XPG1_1871</name>
</gene>
<evidence type="ECO:0000259" key="2">
    <source>
        <dbReference type="Pfam" id="PF03358"/>
    </source>
</evidence>
<sequence length="198" mass="22562">MNNYVIVSSSTRENSQSIRVAHTIKKLLSNIDNDANIELIDLAIIHHQEWSNEFWKEAIPCPAWRETSRKLTYCNAIIFVVPEWHGMIPPALMNFLVLIERNELAHKPALIVSISSGNGGTYPIVMLKGFCSKNNRICFIPDHIVVRHVSDITFENDLDCDVSARLCYSLGMLKAYIPALELVRQNAVLDYETWPYGM</sequence>
<evidence type="ECO:0000313" key="3">
    <source>
        <dbReference type="EMBL" id="CDG21526.1"/>
    </source>
</evidence>
<dbReference type="PANTHER" id="PTHR30543">
    <property type="entry name" value="CHROMATE REDUCTASE"/>
    <property type="match status" value="1"/>
</dbReference>
<dbReference type="InterPro" id="IPR005025">
    <property type="entry name" value="FMN_Rdtase-like_dom"/>
</dbReference>
<dbReference type="EMBL" id="FO704551">
    <property type="protein sequence ID" value="CDG21526.1"/>
    <property type="molecule type" value="Genomic_DNA"/>
</dbReference>
<keyword evidence="1" id="KW-0288">FMN</keyword>
<dbReference type="AlphaFoldDB" id="A0A068R3M1"/>
<proteinExistence type="predicted"/>
<organism evidence="3 4">
    <name type="scientific">Xenorhabdus poinarii G6</name>
    <dbReference type="NCBI Taxonomy" id="1354304"/>
    <lineage>
        <taxon>Bacteria</taxon>
        <taxon>Pseudomonadati</taxon>
        <taxon>Pseudomonadota</taxon>
        <taxon>Gammaproteobacteria</taxon>
        <taxon>Enterobacterales</taxon>
        <taxon>Morganellaceae</taxon>
        <taxon>Xenorhabdus</taxon>
    </lineage>
</organism>
<keyword evidence="1" id="KW-0285">Flavoprotein</keyword>
<dbReference type="GO" id="GO:0010181">
    <property type="term" value="F:FMN binding"/>
    <property type="evidence" value="ECO:0007669"/>
    <property type="project" value="TreeGrafter"/>
</dbReference>
<dbReference type="RefSeq" id="WP_045958699.1">
    <property type="nucleotide sequence ID" value="NZ_FO704551.1"/>
</dbReference>
<feature type="domain" description="NADPH-dependent FMN reductase-like" evidence="2">
    <location>
        <begin position="5"/>
        <end position="145"/>
    </location>
</feature>
<dbReference type="Gene3D" id="3.40.50.360">
    <property type="match status" value="1"/>
</dbReference>
<dbReference type="KEGG" id="xpo:XPG1_1871"/>